<feature type="non-terminal residue" evidence="5">
    <location>
        <position position="1"/>
    </location>
</feature>
<feature type="non-terminal residue" evidence="5">
    <location>
        <position position="574"/>
    </location>
</feature>
<dbReference type="GO" id="GO:0005085">
    <property type="term" value="F:guanyl-nucleotide exchange factor activity"/>
    <property type="evidence" value="ECO:0007669"/>
    <property type="project" value="UniProtKB-KW"/>
</dbReference>
<organism evidence="5">
    <name type="scientific">Cuerna arida</name>
    <dbReference type="NCBI Taxonomy" id="1464854"/>
    <lineage>
        <taxon>Eukaryota</taxon>
        <taxon>Metazoa</taxon>
        <taxon>Ecdysozoa</taxon>
        <taxon>Arthropoda</taxon>
        <taxon>Hexapoda</taxon>
        <taxon>Insecta</taxon>
        <taxon>Pterygota</taxon>
        <taxon>Neoptera</taxon>
        <taxon>Paraneoptera</taxon>
        <taxon>Hemiptera</taxon>
        <taxon>Auchenorrhyncha</taxon>
        <taxon>Membracoidea</taxon>
        <taxon>Cicadellidae</taxon>
        <taxon>Cicadellinae</taxon>
        <taxon>Proconiini</taxon>
        <taxon>Cuerna</taxon>
    </lineage>
</organism>
<evidence type="ECO:0000259" key="4">
    <source>
        <dbReference type="PROSITE" id="PS50009"/>
    </source>
</evidence>
<proteinExistence type="predicted"/>
<sequence length="574" mass="65981">SWADPHLYLGPAFFEKGINFMTLPEIGKINKKRFRKRTDRNKRRRLFQQPLALSPELEAVAREAIELWESQRRLVPKVRRRYGFSPFPMLLEGLGLWNLSKPQAFSLQMKKSVSLVHLTPPVDNDVRPVPPRPVLTRAVSLESLAVPALSPDKLFQLPEDRPAPNLLEFWEPDGEYMMKLYQKQYKVHQRDFTVLRKQHNYDLKEPERDSTANVSSQTKESVTMTNNPDRTEDTAEDIHNGSGDSCGSQCHLQLSVSRQMKEDKSRFSSSGLAHQLTMIDKHLLLQLTTLELGRLQKDASTRRTPCLRSMISFSNRIVCLVVSHVLSGTDIKARAVRIVKFVGVAYKCHQLHNLQSTVSVLRGLQSPPVYRLHRSWSYARRHHASKYRRFEDLSRRYLDPRLPLYQKTYDNLTATPPFLPCMTMMVAVLLGRLTELPHVKSSMFQSECSTSYLPTPSVTQSSMPKPLRKFLSAFSIYPPPVQDIPQLFSCQSETHLHALSREILLENLDKFFAPVTVSCPSRRQLEDLQYFLETSQGAASRYAIPANPRVRNFLLNEPHDTIYNLFSLSKQIEP</sequence>
<dbReference type="Pfam" id="PF00617">
    <property type="entry name" value="RasGEF"/>
    <property type="match status" value="1"/>
</dbReference>
<evidence type="ECO:0000256" key="1">
    <source>
        <dbReference type="ARBA" id="ARBA00022658"/>
    </source>
</evidence>
<dbReference type="PROSITE" id="PS50009">
    <property type="entry name" value="RASGEF_CAT"/>
    <property type="match status" value="1"/>
</dbReference>
<dbReference type="SUPFAM" id="SSF48366">
    <property type="entry name" value="Ras GEF"/>
    <property type="match status" value="1"/>
</dbReference>
<feature type="compositionally biased region" description="Basic and acidic residues" evidence="3">
    <location>
        <begin position="229"/>
        <end position="239"/>
    </location>
</feature>
<gene>
    <name evidence="5" type="ORF">g.31655</name>
</gene>
<dbReference type="PANTHER" id="PTHR23113:SF368">
    <property type="entry name" value="CELL DIVISION CONTROL PROTEIN 25"/>
    <property type="match status" value="1"/>
</dbReference>
<dbReference type="SMART" id="SM00147">
    <property type="entry name" value="RasGEF"/>
    <property type="match status" value="1"/>
</dbReference>
<dbReference type="GO" id="GO:0007265">
    <property type="term" value="P:Ras protein signal transduction"/>
    <property type="evidence" value="ECO:0007669"/>
    <property type="project" value="TreeGrafter"/>
</dbReference>
<dbReference type="EMBL" id="GECZ01032375">
    <property type="protein sequence ID" value="JAS37394.1"/>
    <property type="molecule type" value="Transcribed_RNA"/>
</dbReference>
<dbReference type="AlphaFoldDB" id="A0A1B6EHM8"/>
<dbReference type="InterPro" id="IPR001895">
    <property type="entry name" value="RASGEF_cat_dom"/>
</dbReference>
<evidence type="ECO:0000256" key="3">
    <source>
        <dbReference type="SAM" id="MobiDB-lite"/>
    </source>
</evidence>
<dbReference type="GO" id="GO:0005886">
    <property type="term" value="C:plasma membrane"/>
    <property type="evidence" value="ECO:0007669"/>
    <property type="project" value="TreeGrafter"/>
</dbReference>
<accession>A0A1B6EHM8</accession>
<reference evidence="5" key="1">
    <citation type="submission" date="2015-11" db="EMBL/GenBank/DDBJ databases">
        <title>De novo transcriptome assembly of four potential Pierce s Disease insect vectors from Arizona vineyards.</title>
        <authorList>
            <person name="Tassone E.E."/>
        </authorList>
    </citation>
    <scope>NUCLEOTIDE SEQUENCE</scope>
</reference>
<evidence type="ECO:0000256" key="2">
    <source>
        <dbReference type="PROSITE-ProRule" id="PRU00168"/>
    </source>
</evidence>
<feature type="compositionally biased region" description="Polar residues" evidence="3">
    <location>
        <begin position="211"/>
        <end position="228"/>
    </location>
</feature>
<dbReference type="InterPro" id="IPR008937">
    <property type="entry name" value="Ras-like_GEF"/>
</dbReference>
<protein>
    <recommendedName>
        <fullName evidence="4">Ras-GEF domain-containing protein</fullName>
    </recommendedName>
</protein>
<name>A0A1B6EHM8_9HEMI</name>
<dbReference type="PANTHER" id="PTHR23113">
    <property type="entry name" value="GUANINE NUCLEOTIDE EXCHANGE FACTOR"/>
    <property type="match status" value="1"/>
</dbReference>
<keyword evidence="1 2" id="KW-0344">Guanine-nucleotide releasing factor</keyword>
<dbReference type="Gene3D" id="1.10.840.10">
    <property type="entry name" value="Ras guanine-nucleotide exchange factors catalytic domain"/>
    <property type="match status" value="1"/>
</dbReference>
<feature type="region of interest" description="Disordered" evidence="3">
    <location>
        <begin position="203"/>
        <end position="246"/>
    </location>
</feature>
<evidence type="ECO:0000313" key="5">
    <source>
        <dbReference type="EMBL" id="JAS37394.1"/>
    </source>
</evidence>
<dbReference type="InterPro" id="IPR036964">
    <property type="entry name" value="RASGEF_cat_dom_sf"/>
</dbReference>
<dbReference type="InterPro" id="IPR023578">
    <property type="entry name" value="Ras_GEF_dom_sf"/>
</dbReference>
<feature type="domain" description="Ras-GEF" evidence="4">
    <location>
        <begin position="268"/>
        <end position="515"/>
    </location>
</feature>